<sequence length="160" mass="17610">MVQDSQIRRFAWTIDTFNPLAVVVDSLIAVSICVLLYKNRTGIERTDNLIHTLITYTTGSGLLTSMVATAALVVSLVFPRFIISLALYNINCQLHVNSLLASLNARRSLRERCDPSVVPLAMKKPRTLQSSNDTPQQQTSMSQIVFSDGIAHDLGMGKMG</sequence>
<organism evidence="3 4">
    <name type="scientific">Crepidotus variabilis</name>
    <dbReference type="NCBI Taxonomy" id="179855"/>
    <lineage>
        <taxon>Eukaryota</taxon>
        <taxon>Fungi</taxon>
        <taxon>Dikarya</taxon>
        <taxon>Basidiomycota</taxon>
        <taxon>Agaricomycotina</taxon>
        <taxon>Agaricomycetes</taxon>
        <taxon>Agaricomycetidae</taxon>
        <taxon>Agaricales</taxon>
        <taxon>Agaricineae</taxon>
        <taxon>Crepidotaceae</taxon>
        <taxon>Crepidotus</taxon>
    </lineage>
</organism>
<feature type="transmembrane region" description="Helical" evidence="1">
    <location>
        <begin position="20"/>
        <end position="37"/>
    </location>
</feature>
<evidence type="ECO:0000256" key="1">
    <source>
        <dbReference type="SAM" id="Phobius"/>
    </source>
</evidence>
<reference evidence="3" key="1">
    <citation type="submission" date="2020-11" db="EMBL/GenBank/DDBJ databases">
        <authorList>
            <consortium name="DOE Joint Genome Institute"/>
            <person name="Ahrendt S."/>
            <person name="Riley R."/>
            <person name="Andreopoulos W."/>
            <person name="Labutti K."/>
            <person name="Pangilinan J."/>
            <person name="Ruiz-Duenas F.J."/>
            <person name="Barrasa J.M."/>
            <person name="Sanchez-Garcia M."/>
            <person name="Camarero S."/>
            <person name="Miyauchi S."/>
            <person name="Serrano A."/>
            <person name="Linde D."/>
            <person name="Babiker R."/>
            <person name="Drula E."/>
            <person name="Ayuso-Fernandez I."/>
            <person name="Pacheco R."/>
            <person name="Padilla G."/>
            <person name="Ferreira P."/>
            <person name="Barriuso J."/>
            <person name="Kellner H."/>
            <person name="Castanera R."/>
            <person name="Alfaro M."/>
            <person name="Ramirez L."/>
            <person name="Pisabarro A.G."/>
            <person name="Kuo A."/>
            <person name="Tritt A."/>
            <person name="Lipzen A."/>
            <person name="He G."/>
            <person name="Yan M."/>
            <person name="Ng V."/>
            <person name="Cullen D."/>
            <person name="Martin F."/>
            <person name="Rosso M.-N."/>
            <person name="Henrissat B."/>
            <person name="Hibbett D."/>
            <person name="Martinez A.T."/>
            <person name="Grigoriev I.V."/>
        </authorList>
    </citation>
    <scope>NUCLEOTIDE SEQUENCE</scope>
    <source>
        <strain evidence="3">CBS 506.95</strain>
    </source>
</reference>
<evidence type="ECO:0000313" key="4">
    <source>
        <dbReference type="Proteomes" id="UP000807306"/>
    </source>
</evidence>
<keyword evidence="1" id="KW-0812">Transmembrane</keyword>
<dbReference type="PANTHER" id="PTHR40465">
    <property type="entry name" value="CHROMOSOME 1, WHOLE GENOME SHOTGUN SEQUENCE"/>
    <property type="match status" value="1"/>
</dbReference>
<keyword evidence="1" id="KW-1133">Transmembrane helix</keyword>
<keyword evidence="4" id="KW-1185">Reference proteome</keyword>
<dbReference type="OrthoDB" id="3012488at2759"/>
<comment type="caution">
    <text evidence="3">The sequence shown here is derived from an EMBL/GenBank/DDBJ whole genome shotgun (WGS) entry which is preliminary data.</text>
</comment>
<dbReference type="Pfam" id="PF20152">
    <property type="entry name" value="DUF6534"/>
    <property type="match status" value="1"/>
</dbReference>
<evidence type="ECO:0000313" key="3">
    <source>
        <dbReference type="EMBL" id="KAF9530880.1"/>
    </source>
</evidence>
<keyword evidence="1" id="KW-0472">Membrane</keyword>
<dbReference type="PANTHER" id="PTHR40465:SF1">
    <property type="entry name" value="DUF6534 DOMAIN-CONTAINING PROTEIN"/>
    <property type="match status" value="1"/>
</dbReference>
<evidence type="ECO:0000259" key="2">
    <source>
        <dbReference type="Pfam" id="PF20152"/>
    </source>
</evidence>
<name>A0A9P6EKQ3_9AGAR</name>
<dbReference type="InterPro" id="IPR045339">
    <property type="entry name" value="DUF6534"/>
</dbReference>
<feature type="transmembrane region" description="Helical" evidence="1">
    <location>
        <begin position="49"/>
        <end position="75"/>
    </location>
</feature>
<protein>
    <recommendedName>
        <fullName evidence="2">DUF6534 domain-containing protein</fullName>
    </recommendedName>
</protein>
<feature type="transmembrane region" description="Helical" evidence="1">
    <location>
        <begin position="81"/>
        <end position="103"/>
    </location>
</feature>
<gene>
    <name evidence="3" type="ORF">CPB83DRAFT_143443</name>
</gene>
<dbReference type="AlphaFoldDB" id="A0A9P6EKQ3"/>
<feature type="domain" description="DUF6534" evidence="2">
    <location>
        <begin position="21"/>
        <end position="108"/>
    </location>
</feature>
<dbReference type="EMBL" id="MU157837">
    <property type="protein sequence ID" value="KAF9530880.1"/>
    <property type="molecule type" value="Genomic_DNA"/>
</dbReference>
<accession>A0A9P6EKQ3</accession>
<dbReference type="Proteomes" id="UP000807306">
    <property type="component" value="Unassembled WGS sequence"/>
</dbReference>
<proteinExistence type="predicted"/>